<name>A0A7U9TJU6_9MOLU</name>
<accession>A0A7U9TJU6</accession>
<dbReference type="Pfam" id="PF22518">
    <property type="entry name" value="DUF6997"/>
    <property type="match status" value="1"/>
</dbReference>
<evidence type="ECO:0008006" key="6">
    <source>
        <dbReference type="Google" id="ProtNLM"/>
    </source>
</evidence>
<dbReference type="InterPro" id="IPR055650">
    <property type="entry name" value="DUF7226"/>
</dbReference>
<evidence type="ECO:0000259" key="2">
    <source>
        <dbReference type="Pfam" id="PF22518"/>
    </source>
</evidence>
<dbReference type="Gene3D" id="1.10.10.10">
    <property type="entry name" value="Winged helix-like DNA-binding domain superfamily/Winged helix DNA-binding domain"/>
    <property type="match status" value="1"/>
</dbReference>
<dbReference type="KEGG" id="manr:MPAN_015640"/>
<keyword evidence="5" id="KW-1185">Reference proteome</keyword>
<gene>
    <name evidence="4" type="ORF">MPAN_015640</name>
</gene>
<dbReference type="InterPro" id="IPR054266">
    <property type="entry name" value="DUF6997"/>
</dbReference>
<evidence type="ECO:0000313" key="4">
    <source>
        <dbReference type="EMBL" id="BCR36671.1"/>
    </source>
</evidence>
<evidence type="ECO:0000313" key="5">
    <source>
        <dbReference type="Proteomes" id="UP000620133"/>
    </source>
</evidence>
<dbReference type="AlphaFoldDB" id="A0A7U9TJU6"/>
<organism evidence="4 5">
    <name type="scientific">Mariniplasma anaerobium</name>
    <dbReference type="NCBI Taxonomy" id="2735436"/>
    <lineage>
        <taxon>Bacteria</taxon>
        <taxon>Bacillati</taxon>
        <taxon>Mycoplasmatota</taxon>
        <taxon>Mollicutes</taxon>
        <taxon>Acholeplasmatales</taxon>
        <taxon>Acholeplasmataceae</taxon>
        <taxon>Mariniplasma</taxon>
    </lineage>
</organism>
<dbReference type="Pfam" id="PF23871">
    <property type="entry name" value="DUF7226"/>
    <property type="match status" value="1"/>
</dbReference>
<evidence type="ECO:0000259" key="3">
    <source>
        <dbReference type="Pfam" id="PF23871"/>
    </source>
</evidence>
<dbReference type="EMBL" id="AP024412">
    <property type="protein sequence ID" value="BCR36671.1"/>
    <property type="molecule type" value="Genomic_DNA"/>
</dbReference>
<sequence length="422" mass="49934">MEKKTVSDYWNEIFEKYNILDEIKNHQVFKITAKQIKEFKEPRLMTKFDSRRSRPGIFRKNYLGILPIDNGEYLIGKFNLYEKVPKDPNLMPVEVDLPEYLESIDPDNIYSESNALNVALLSGMIRNLIGEDLHETISGRMRANDFDFIVHGSDNISQIINVKKPQIEIDGGYESKNKLILIEAKNTDPDDFIIRQLYYPYRFWTMKVNKSIVPIFFTYKNGLYDFYVYEFENEKDYNSIKFIEHISYKLRYKNLEIIKRENLIVIDEDMSIPFPQADSFTRIKGILDHLSDKDCTANDIAELFDFTPRQGAYYLAAARYLGLVEKENKLYQLTKAAYQINKFSVKERNVMLGEFILKHKPFLLVFDYYNRYKEFPSNEKIIEFMDISKINLPSKNRVVYERRASTVRGWVQWIIYSGIKVS</sequence>
<dbReference type="REBASE" id="459051">
    <property type="entry name" value="AbaM22ORF15650P"/>
</dbReference>
<feature type="domain" description="DUF6996" evidence="1">
    <location>
        <begin position="8"/>
        <end position="75"/>
    </location>
</feature>
<evidence type="ECO:0000259" key="1">
    <source>
        <dbReference type="Pfam" id="PF22515"/>
    </source>
</evidence>
<dbReference type="InterPro" id="IPR054265">
    <property type="entry name" value="DUF6996"/>
</dbReference>
<proteinExistence type="predicted"/>
<dbReference type="InterPro" id="IPR036388">
    <property type="entry name" value="WH-like_DNA-bd_sf"/>
</dbReference>
<dbReference type="Pfam" id="PF22515">
    <property type="entry name" value="DUF6996"/>
    <property type="match status" value="1"/>
</dbReference>
<feature type="domain" description="DUF6997" evidence="2">
    <location>
        <begin position="76"/>
        <end position="249"/>
    </location>
</feature>
<protein>
    <recommendedName>
        <fullName evidence="6">Type II restriction endonuclease</fullName>
    </recommendedName>
</protein>
<dbReference type="RefSeq" id="WP_176239317.1">
    <property type="nucleotide sequence ID" value="NZ_AP024412.1"/>
</dbReference>
<reference evidence="4" key="1">
    <citation type="submission" date="2021-01" db="EMBL/GenBank/DDBJ databases">
        <title>Draft genome sequence of Acholeplasmataceae bacterium strain Mahy22.</title>
        <authorList>
            <person name="Watanabe M."/>
            <person name="Kojima H."/>
            <person name="Fukui M."/>
        </authorList>
    </citation>
    <scope>NUCLEOTIDE SEQUENCE</scope>
    <source>
        <strain evidence="4">Mahy22</strain>
    </source>
</reference>
<feature type="domain" description="DUF7226" evidence="3">
    <location>
        <begin position="283"/>
        <end position="415"/>
    </location>
</feature>
<dbReference type="Proteomes" id="UP000620133">
    <property type="component" value="Chromosome"/>
</dbReference>